<dbReference type="Proteomes" id="UP000324897">
    <property type="component" value="Chromosome 4"/>
</dbReference>
<dbReference type="SMART" id="SM00356">
    <property type="entry name" value="ZnF_C3H1"/>
    <property type="match status" value="2"/>
</dbReference>
<dbReference type="OrthoDB" id="410307at2759"/>
<dbReference type="GO" id="GO:0003677">
    <property type="term" value="F:DNA binding"/>
    <property type="evidence" value="ECO:0007669"/>
    <property type="project" value="UniProtKB-KW"/>
</dbReference>
<dbReference type="Gene3D" id="1.25.40.20">
    <property type="entry name" value="Ankyrin repeat-containing domain"/>
    <property type="match status" value="1"/>
</dbReference>
<feature type="region of interest" description="Disordered" evidence="7">
    <location>
        <begin position="25"/>
        <end position="50"/>
    </location>
</feature>
<keyword evidence="10" id="KW-1185">Reference proteome</keyword>
<reference evidence="9 10" key="1">
    <citation type="journal article" date="2019" name="Sci. Rep.">
        <title>A high-quality genome of Eragrostis curvula grass provides insights into Poaceae evolution and supports new strategies to enhance forage quality.</title>
        <authorList>
            <person name="Carballo J."/>
            <person name="Santos B.A.C.M."/>
            <person name="Zappacosta D."/>
            <person name="Garbus I."/>
            <person name="Selva J.P."/>
            <person name="Gallo C.A."/>
            <person name="Diaz A."/>
            <person name="Albertini E."/>
            <person name="Caccamo M."/>
            <person name="Echenique V."/>
        </authorList>
    </citation>
    <scope>NUCLEOTIDE SEQUENCE [LARGE SCALE GENOMIC DNA]</scope>
    <source>
        <strain evidence="10">cv. Victoria</strain>
        <tissue evidence="9">Leaf</tissue>
    </source>
</reference>
<evidence type="ECO:0000313" key="9">
    <source>
        <dbReference type="EMBL" id="TVU38381.1"/>
    </source>
</evidence>
<evidence type="ECO:0000256" key="6">
    <source>
        <dbReference type="PROSITE-ProRule" id="PRU00723"/>
    </source>
</evidence>
<dbReference type="GO" id="GO:0010468">
    <property type="term" value="P:regulation of gene expression"/>
    <property type="evidence" value="ECO:0007669"/>
    <property type="project" value="UniProtKB-ARBA"/>
</dbReference>
<dbReference type="InterPro" id="IPR036770">
    <property type="entry name" value="Ankyrin_rpt-contain_sf"/>
</dbReference>
<feature type="compositionally biased region" description="Polar residues" evidence="7">
    <location>
        <begin position="554"/>
        <end position="564"/>
    </location>
</feature>
<dbReference type="PROSITE" id="PS50103">
    <property type="entry name" value="ZF_C3H1"/>
    <property type="match status" value="1"/>
</dbReference>
<feature type="repeat" description="ANK" evidence="5">
    <location>
        <begin position="214"/>
        <end position="249"/>
    </location>
</feature>
<evidence type="ECO:0000256" key="4">
    <source>
        <dbReference type="ARBA" id="ARBA00023125"/>
    </source>
</evidence>
<keyword evidence="2 6" id="KW-0863">Zinc-finger</keyword>
<keyword evidence="4" id="KW-0238">DNA-binding</keyword>
<feature type="non-terminal residue" evidence="9">
    <location>
        <position position="1"/>
    </location>
</feature>
<dbReference type="Pfam" id="PF12796">
    <property type="entry name" value="Ank_2"/>
    <property type="match status" value="1"/>
</dbReference>
<feature type="domain" description="C3H1-type" evidence="8">
    <location>
        <begin position="293"/>
        <end position="321"/>
    </location>
</feature>
<gene>
    <name evidence="9" type="ORF">EJB05_11748</name>
</gene>
<sequence>MTDGQQNIWTYTPVKRRDRELELAGRGARGIRQVNSSSPPPVNCESSSSAPPPRCVALVLSPPTAVPPKQLRVSLLRRGVCRRRRPSRGRSTIQLDSIGFGPDRRVEAAMGDLADLACATEGPRLAGAGLRDRLAALLELAAADNAAGFREALDGGGEEEATELADGVGLWYGRSKAYEPRTPLMVAATYGSAAVVSLLLGLGCVDVNRRPGVDGATALHCAASGGSRNAVAVVKLLLAAGADPVTPDSAGRFPSDVILAPPGSPDALGDLEMLLGRRRGLTNARRRDPRKHPYTAVPCPNFRRPGGCPSGDSCEFSHGVFESWLHPSQYRTRLCKEGAACARRICFFAHDEDELRHVPHNSGAGLLSPRATSSIDMTAAAALGLLPGSPSRHFVPPPGSPSSANNGGGAAAHWLQGSRLRSSFNARDAQADDLGALLEWESQYLGALSLPQSSRPQQRLSTGLSIRPTAITPSSLEEMYASDMAMSPRFTNDQGHSVYSPAHKSAILNKLHQQKGLLSPVNTNRMYSPRSLDPSALIHSPFGGMSPRSPRTMEPTSPLSARVGSTVTQRDMFDQFSSLNKHQVPSMGSPRNSNASWGNIGTPKSKVDWGVDDEELVRLRRPVHPGVAEAEPDVSWVQSLVNNSELNGKRGEIAGMASRSLNRPDLSNQADLLDQTSEKGRVQQSIGSQIGTAESSS</sequence>
<dbReference type="PROSITE" id="PS50297">
    <property type="entry name" value="ANK_REP_REGION"/>
    <property type="match status" value="1"/>
</dbReference>
<name>A0A5J9VS37_9POAL</name>
<evidence type="ECO:0000259" key="8">
    <source>
        <dbReference type="PROSITE" id="PS50103"/>
    </source>
</evidence>
<keyword evidence="1 6" id="KW-0479">Metal-binding</keyword>
<dbReference type="SUPFAM" id="SSF90229">
    <property type="entry name" value="CCCH zinc finger"/>
    <property type="match status" value="1"/>
</dbReference>
<feature type="region of interest" description="Disordered" evidence="7">
    <location>
        <begin position="542"/>
        <end position="564"/>
    </location>
</feature>
<dbReference type="SUPFAM" id="SSF48403">
    <property type="entry name" value="Ankyrin repeat"/>
    <property type="match status" value="1"/>
</dbReference>
<dbReference type="PANTHER" id="PTHR14493:SF50">
    <property type="entry name" value="RING FINGER PROTEIN UNKEMPT"/>
    <property type="match status" value="1"/>
</dbReference>
<accession>A0A5J9VS37</accession>
<feature type="zinc finger region" description="C3H1-type" evidence="6">
    <location>
        <begin position="293"/>
        <end position="321"/>
    </location>
</feature>
<dbReference type="GO" id="GO:0008270">
    <property type="term" value="F:zinc ion binding"/>
    <property type="evidence" value="ECO:0007669"/>
    <property type="project" value="UniProtKB-KW"/>
</dbReference>
<keyword evidence="3 6" id="KW-0862">Zinc</keyword>
<evidence type="ECO:0000313" key="10">
    <source>
        <dbReference type="Proteomes" id="UP000324897"/>
    </source>
</evidence>
<dbReference type="InterPro" id="IPR000571">
    <property type="entry name" value="Znf_CCCH"/>
</dbReference>
<dbReference type="InterPro" id="IPR036855">
    <property type="entry name" value="Znf_CCCH_sf"/>
</dbReference>
<dbReference type="Gene3D" id="3.30.1370.210">
    <property type="match status" value="1"/>
</dbReference>
<dbReference type="InterPro" id="IPR002110">
    <property type="entry name" value="Ankyrin_rpt"/>
</dbReference>
<evidence type="ECO:0000256" key="2">
    <source>
        <dbReference type="ARBA" id="ARBA00022771"/>
    </source>
</evidence>
<evidence type="ECO:0000256" key="1">
    <source>
        <dbReference type="ARBA" id="ARBA00022723"/>
    </source>
</evidence>
<dbReference type="Pfam" id="PF00642">
    <property type="entry name" value="zf-CCCH"/>
    <property type="match status" value="1"/>
</dbReference>
<feature type="region of interest" description="Disordered" evidence="7">
    <location>
        <begin position="676"/>
        <end position="697"/>
    </location>
</feature>
<comment type="caution">
    <text evidence="9">The sequence shown here is derived from an EMBL/GenBank/DDBJ whole genome shotgun (WGS) entry which is preliminary data.</text>
</comment>
<keyword evidence="5" id="KW-0040">ANK repeat</keyword>
<dbReference type="AlphaFoldDB" id="A0A5J9VS37"/>
<feature type="compositionally biased region" description="Polar residues" evidence="7">
    <location>
        <begin position="589"/>
        <end position="599"/>
    </location>
</feature>
<dbReference type="InterPro" id="IPR045234">
    <property type="entry name" value="Unkempt-like"/>
</dbReference>
<dbReference type="PROSITE" id="PS50088">
    <property type="entry name" value="ANK_REPEAT"/>
    <property type="match status" value="1"/>
</dbReference>
<protein>
    <recommendedName>
        <fullName evidence="8">C3H1-type domain-containing protein</fullName>
    </recommendedName>
</protein>
<feature type="region of interest" description="Disordered" evidence="7">
    <location>
        <begin position="582"/>
        <end position="606"/>
    </location>
</feature>
<dbReference type="Gramene" id="TVU38381">
    <property type="protein sequence ID" value="TVU38381"/>
    <property type="gene ID" value="EJB05_11748"/>
</dbReference>
<feature type="compositionally biased region" description="Polar residues" evidence="7">
    <location>
        <begin position="682"/>
        <end position="697"/>
    </location>
</feature>
<dbReference type="SMART" id="SM00248">
    <property type="entry name" value="ANK"/>
    <property type="match status" value="2"/>
</dbReference>
<evidence type="ECO:0000256" key="5">
    <source>
        <dbReference type="PROSITE-ProRule" id="PRU00023"/>
    </source>
</evidence>
<organism evidence="9 10">
    <name type="scientific">Eragrostis curvula</name>
    <name type="common">weeping love grass</name>
    <dbReference type="NCBI Taxonomy" id="38414"/>
    <lineage>
        <taxon>Eukaryota</taxon>
        <taxon>Viridiplantae</taxon>
        <taxon>Streptophyta</taxon>
        <taxon>Embryophyta</taxon>
        <taxon>Tracheophyta</taxon>
        <taxon>Spermatophyta</taxon>
        <taxon>Magnoliopsida</taxon>
        <taxon>Liliopsida</taxon>
        <taxon>Poales</taxon>
        <taxon>Poaceae</taxon>
        <taxon>PACMAD clade</taxon>
        <taxon>Chloridoideae</taxon>
        <taxon>Eragrostideae</taxon>
        <taxon>Eragrostidinae</taxon>
        <taxon>Eragrostis</taxon>
    </lineage>
</organism>
<evidence type="ECO:0000256" key="3">
    <source>
        <dbReference type="ARBA" id="ARBA00022833"/>
    </source>
</evidence>
<proteinExistence type="predicted"/>
<feature type="region of interest" description="Disordered" evidence="7">
    <location>
        <begin position="389"/>
        <end position="411"/>
    </location>
</feature>
<evidence type="ECO:0000256" key="7">
    <source>
        <dbReference type="SAM" id="MobiDB-lite"/>
    </source>
</evidence>
<dbReference type="PANTHER" id="PTHR14493">
    <property type="entry name" value="UNKEMPT FAMILY MEMBER"/>
    <property type="match status" value="1"/>
</dbReference>
<dbReference type="EMBL" id="RWGY01000007">
    <property type="protein sequence ID" value="TVU38381.1"/>
    <property type="molecule type" value="Genomic_DNA"/>
</dbReference>